<dbReference type="RefSeq" id="WP_235313241.1">
    <property type="nucleotide sequence ID" value="NZ_JAKGAS010000007.1"/>
</dbReference>
<name>A0ABS9D853_9ALTE</name>
<dbReference type="InterPro" id="IPR032710">
    <property type="entry name" value="NTF2-like_dom_sf"/>
</dbReference>
<feature type="domain" description="SnoaL-like" evidence="2">
    <location>
        <begin position="27"/>
        <end position="141"/>
    </location>
</feature>
<sequence>MKLKSLLIAYLIFSFQLTASADPVQEVNETLDNFHQAASEANLNEYFALLTEHAVFIGTDASERWSKEQFYQYAKPYFEQGKGWSYTPDNRHIYFSKDKQTAWFDELVTNKTFCDCRGTGILELTSAGWKISQYHLTIPIPNELADDIVKKIKVADSKR</sequence>
<keyword evidence="4" id="KW-1185">Reference proteome</keyword>
<accession>A0ABS9D853</accession>
<dbReference type="InterPro" id="IPR037401">
    <property type="entry name" value="SnoaL-like"/>
</dbReference>
<reference evidence="3 4" key="1">
    <citation type="submission" date="2022-01" db="EMBL/GenBank/DDBJ databases">
        <title>Paraglaciecola sp. G1-23.</title>
        <authorList>
            <person name="Jin M.S."/>
            <person name="Han D.M."/>
            <person name="Kim H.M."/>
            <person name="Jeon C.O."/>
        </authorList>
    </citation>
    <scope>NUCLEOTIDE SEQUENCE [LARGE SCALE GENOMIC DNA]</scope>
    <source>
        <strain evidence="3 4">G1-23</strain>
    </source>
</reference>
<dbReference type="SUPFAM" id="SSF54427">
    <property type="entry name" value="NTF2-like"/>
    <property type="match status" value="1"/>
</dbReference>
<dbReference type="EMBL" id="JAKGAS010000007">
    <property type="protein sequence ID" value="MCF2949143.1"/>
    <property type="molecule type" value="Genomic_DNA"/>
</dbReference>
<evidence type="ECO:0000313" key="4">
    <source>
        <dbReference type="Proteomes" id="UP001521137"/>
    </source>
</evidence>
<evidence type="ECO:0000313" key="3">
    <source>
        <dbReference type="EMBL" id="MCF2949143.1"/>
    </source>
</evidence>
<feature type="chain" id="PRO_5045483461" evidence="1">
    <location>
        <begin position="22"/>
        <end position="159"/>
    </location>
</feature>
<dbReference type="Gene3D" id="3.10.450.50">
    <property type="match status" value="1"/>
</dbReference>
<gene>
    <name evidence="3" type="ORF">L0668_13560</name>
</gene>
<feature type="signal peptide" evidence="1">
    <location>
        <begin position="1"/>
        <end position="21"/>
    </location>
</feature>
<dbReference type="Proteomes" id="UP001521137">
    <property type="component" value="Unassembled WGS sequence"/>
</dbReference>
<proteinExistence type="predicted"/>
<evidence type="ECO:0000259" key="2">
    <source>
        <dbReference type="Pfam" id="PF13474"/>
    </source>
</evidence>
<protein>
    <submittedName>
        <fullName evidence="3">Nuclear transport factor 2 family protein</fullName>
    </submittedName>
</protein>
<evidence type="ECO:0000256" key="1">
    <source>
        <dbReference type="SAM" id="SignalP"/>
    </source>
</evidence>
<organism evidence="3 4">
    <name type="scientific">Paraglaciecola algarum</name>
    <dbReference type="NCBI Taxonomy" id="3050085"/>
    <lineage>
        <taxon>Bacteria</taxon>
        <taxon>Pseudomonadati</taxon>
        <taxon>Pseudomonadota</taxon>
        <taxon>Gammaproteobacteria</taxon>
        <taxon>Alteromonadales</taxon>
        <taxon>Alteromonadaceae</taxon>
        <taxon>Paraglaciecola</taxon>
    </lineage>
</organism>
<dbReference type="Pfam" id="PF13474">
    <property type="entry name" value="SnoaL_3"/>
    <property type="match status" value="1"/>
</dbReference>
<keyword evidence="1" id="KW-0732">Signal</keyword>
<comment type="caution">
    <text evidence="3">The sequence shown here is derived from an EMBL/GenBank/DDBJ whole genome shotgun (WGS) entry which is preliminary data.</text>
</comment>